<dbReference type="InterPro" id="IPR018060">
    <property type="entry name" value="HTH_AraC"/>
</dbReference>
<evidence type="ECO:0000256" key="2">
    <source>
        <dbReference type="ARBA" id="ARBA00023125"/>
    </source>
</evidence>
<dbReference type="Pfam" id="PF12833">
    <property type="entry name" value="HTH_18"/>
    <property type="match status" value="1"/>
</dbReference>
<keyword evidence="1" id="KW-0805">Transcription regulation</keyword>
<organism evidence="5 6">
    <name type="scientific">Mesorhizobium argentiipisi</name>
    <dbReference type="NCBI Taxonomy" id="3015175"/>
    <lineage>
        <taxon>Bacteria</taxon>
        <taxon>Pseudomonadati</taxon>
        <taxon>Pseudomonadota</taxon>
        <taxon>Alphaproteobacteria</taxon>
        <taxon>Hyphomicrobiales</taxon>
        <taxon>Phyllobacteriaceae</taxon>
        <taxon>Mesorhizobium</taxon>
    </lineage>
</organism>
<dbReference type="EMBL" id="JAPYKO010000005">
    <property type="protein sequence ID" value="MEI9402469.1"/>
    <property type="molecule type" value="Genomic_DNA"/>
</dbReference>
<gene>
    <name evidence="5" type="ORF">O7A05_09875</name>
</gene>
<comment type="caution">
    <text evidence="5">The sequence shown here is derived from an EMBL/GenBank/DDBJ whole genome shotgun (WGS) entry which is preliminary data.</text>
</comment>
<dbReference type="PANTHER" id="PTHR43280">
    <property type="entry name" value="ARAC-FAMILY TRANSCRIPTIONAL REGULATOR"/>
    <property type="match status" value="1"/>
</dbReference>
<keyword evidence="3" id="KW-0804">Transcription</keyword>
<dbReference type="Pfam" id="PF02311">
    <property type="entry name" value="AraC_binding"/>
    <property type="match status" value="1"/>
</dbReference>
<dbReference type="RefSeq" id="WP_337092826.1">
    <property type="nucleotide sequence ID" value="NZ_JAPYKO010000005.1"/>
</dbReference>
<dbReference type="Gene3D" id="2.60.120.10">
    <property type="entry name" value="Jelly Rolls"/>
    <property type="match status" value="1"/>
</dbReference>
<reference evidence="5 6" key="1">
    <citation type="submission" date="2022-12" db="EMBL/GenBank/DDBJ databases">
        <authorList>
            <person name="Muema E."/>
        </authorList>
    </citation>
    <scope>NUCLEOTIDE SEQUENCE [LARGE SCALE GENOMIC DNA]</scope>
    <source>
        <strain evidence="6">1330</strain>
    </source>
</reference>
<dbReference type="PROSITE" id="PS01124">
    <property type="entry name" value="HTH_ARAC_FAMILY_2"/>
    <property type="match status" value="1"/>
</dbReference>
<evidence type="ECO:0000256" key="1">
    <source>
        <dbReference type="ARBA" id="ARBA00023015"/>
    </source>
</evidence>
<dbReference type="Proteomes" id="UP001366503">
    <property type="component" value="Unassembled WGS sequence"/>
</dbReference>
<proteinExistence type="predicted"/>
<dbReference type="InterPro" id="IPR009057">
    <property type="entry name" value="Homeodomain-like_sf"/>
</dbReference>
<evidence type="ECO:0000313" key="5">
    <source>
        <dbReference type="EMBL" id="MEI9402469.1"/>
    </source>
</evidence>
<dbReference type="InterPro" id="IPR003313">
    <property type="entry name" value="AraC-bd"/>
</dbReference>
<evidence type="ECO:0000256" key="3">
    <source>
        <dbReference type="ARBA" id="ARBA00023163"/>
    </source>
</evidence>
<sequence length="336" mass="37943">MQKTTKPRVNDSSRAPAYSLYGESPEFGRSIFSNAESILVRSNNLMSNIDLHVHVDLYQFVYISEGRSTLIYQDGQHHFGSNSLVMIPPNIEHGFDSYVDTKTFGHVITISTAYFDRIAQKGFLASDLAKHITIIEQIERDRDPEVLTAIERVIYEHSTETYPYIIAREAAILSFIVEFLRIVAERNVLQFGVKTGDTVDMTGKSKIEILSQLIDRYYKTHKNVQFYADRMNMSFSNLNKISVQATGKTVHSNIKVRSLEQARSYLANTNLSVKEISFTLGYDDAAYFTRFFTTNTGLSPIAFRRLATKGPIAEQALPIDQIQASRGGQIPPEAES</sequence>
<evidence type="ECO:0000313" key="6">
    <source>
        <dbReference type="Proteomes" id="UP001366503"/>
    </source>
</evidence>
<protein>
    <submittedName>
        <fullName evidence="5">Helix-turn-helix domain-containing protein</fullName>
    </submittedName>
</protein>
<keyword evidence="6" id="KW-1185">Reference proteome</keyword>
<accession>A0ABU8KCF3</accession>
<keyword evidence="2" id="KW-0238">DNA-binding</keyword>
<dbReference type="SMART" id="SM00342">
    <property type="entry name" value="HTH_ARAC"/>
    <property type="match status" value="1"/>
</dbReference>
<feature type="domain" description="HTH araC/xylS-type" evidence="4">
    <location>
        <begin position="208"/>
        <end position="306"/>
    </location>
</feature>
<dbReference type="Gene3D" id="1.10.10.60">
    <property type="entry name" value="Homeodomain-like"/>
    <property type="match status" value="1"/>
</dbReference>
<dbReference type="InterPro" id="IPR014710">
    <property type="entry name" value="RmlC-like_jellyroll"/>
</dbReference>
<dbReference type="SUPFAM" id="SSF51215">
    <property type="entry name" value="Regulatory protein AraC"/>
    <property type="match status" value="1"/>
</dbReference>
<dbReference type="SUPFAM" id="SSF46689">
    <property type="entry name" value="Homeodomain-like"/>
    <property type="match status" value="1"/>
</dbReference>
<name>A0ABU8KCF3_9HYPH</name>
<dbReference type="PANTHER" id="PTHR43280:SF32">
    <property type="entry name" value="TRANSCRIPTIONAL REGULATORY PROTEIN"/>
    <property type="match status" value="1"/>
</dbReference>
<evidence type="ECO:0000259" key="4">
    <source>
        <dbReference type="PROSITE" id="PS01124"/>
    </source>
</evidence>
<dbReference type="InterPro" id="IPR037923">
    <property type="entry name" value="HTH-like"/>
</dbReference>